<organism evidence="1 2">
    <name type="scientific">Paraburkholderia phymatum</name>
    <dbReference type="NCBI Taxonomy" id="148447"/>
    <lineage>
        <taxon>Bacteria</taxon>
        <taxon>Pseudomonadati</taxon>
        <taxon>Pseudomonadota</taxon>
        <taxon>Betaproteobacteria</taxon>
        <taxon>Burkholderiales</taxon>
        <taxon>Burkholderiaceae</taxon>
        <taxon>Paraburkholderia</taxon>
    </lineage>
</organism>
<gene>
    <name evidence="1" type="ORF">AB4Y32_29045</name>
</gene>
<name>A0ACC6U8I7_9BURK</name>
<dbReference type="EMBL" id="JBFRCH010000023">
    <property type="protein sequence ID" value="MEX3935795.1"/>
    <property type="molecule type" value="Genomic_DNA"/>
</dbReference>
<sequence>MSTIARKHVDLIVKNGFCVTSDSAHPQIPSGSIAIEGGVIVSTGPNDLVAEQFIANDTIDANGAIVHAGFIDPHVHLTSTGFHAFGLDALALTGSTYSDLKCATDEKITSALAAAFSVAMLRKGFTFFAEAGTVFETDAMADALTACGVRALVAAPYAWDDLSVMRASAPGLIASNILDRAPANLNRSIKACEQELKRNTNPSVLVQGFVCIYGEGSASDELIVGAKTLANEHDTIFNEHLGYLTASYAVECEKFGMSGVRRLQRLNALDNLTTLTHLNAISATDAEILVAEGANAIWCPLNILQRALFLTNENQQISLFRRGVPVAIAVDTLLSFPLGSPALGASLLAEILRQPLSGSDILCMQTLHAARCLGFDSRVGSITVGKRADIVIRAMGDITQAPVALPGNLLGVSASSMPVDTVIVDGRVIMRGGRATIIDEQSVLCEAKRQRKRLLRRAGFD</sequence>
<protein>
    <submittedName>
        <fullName evidence="1">Amidohydrolase family protein</fullName>
    </submittedName>
</protein>
<evidence type="ECO:0000313" key="2">
    <source>
        <dbReference type="Proteomes" id="UP001558850"/>
    </source>
</evidence>
<comment type="caution">
    <text evidence="1">The sequence shown here is derived from an EMBL/GenBank/DDBJ whole genome shotgun (WGS) entry which is preliminary data.</text>
</comment>
<reference evidence="1" key="1">
    <citation type="submission" date="2024-07" db="EMBL/GenBank/DDBJ databases">
        <title>A survey of Mimosa microsymbionts across Brazilian biomes reveals a high diversity of Paraburkholderia nodulating endemic species, but also that Cupriavidus is common as a symbiont of widespread species.</title>
        <authorList>
            <person name="Rouws L."/>
            <person name="Barauna A."/>
            <person name="Beukes C."/>
            <person name="Rouws J.R.C."/>
            <person name="De Faria S.M."/>
            <person name="Gross E."/>
            <person name="Bueno Dos Reis Junior F."/>
            <person name="Simon M.F."/>
            <person name="Maluk M."/>
            <person name="Odee D.W."/>
            <person name="Kenicer G."/>
            <person name="Young J.P.W."/>
            <person name="Reis V.M."/>
            <person name="Zilli J."/>
            <person name="James E.K."/>
        </authorList>
    </citation>
    <scope>NUCLEOTIDE SEQUENCE</scope>
    <source>
        <strain evidence="1">EG181B</strain>
    </source>
</reference>
<dbReference type="Proteomes" id="UP001558850">
    <property type="component" value="Unassembled WGS sequence"/>
</dbReference>
<keyword evidence="2" id="KW-1185">Reference proteome</keyword>
<proteinExistence type="predicted"/>
<accession>A0ACC6U8I7</accession>
<evidence type="ECO:0000313" key="1">
    <source>
        <dbReference type="EMBL" id="MEX3935795.1"/>
    </source>
</evidence>